<evidence type="ECO:0008006" key="3">
    <source>
        <dbReference type="Google" id="ProtNLM"/>
    </source>
</evidence>
<organism evidence="1 2">
    <name type="scientific">Ancylostoma ceylanicum</name>
    <dbReference type="NCBI Taxonomy" id="53326"/>
    <lineage>
        <taxon>Eukaryota</taxon>
        <taxon>Metazoa</taxon>
        <taxon>Ecdysozoa</taxon>
        <taxon>Nematoda</taxon>
        <taxon>Chromadorea</taxon>
        <taxon>Rhabditida</taxon>
        <taxon>Rhabditina</taxon>
        <taxon>Rhabditomorpha</taxon>
        <taxon>Strongyloidea</taxon>
        <taxon>Ancylostomatidae</taxon>
        <taxon>Ancylostomatinae</taxon>
        <taxon>Ancylostoma</taxon>
    </lineage>
</organism>
<evidence type="ECO:0000313" key="2">
    <source>
        <dbReference type="Proteomes" id="UP000024635"/>
    </source>
</evidence>
<keyword evidence="2" id="KW-1185">Reference proteome</keyword>
<dbReference type="OrthoDB" id="5849210at2759"/>
<sequence length="123" mass="14723">MNWQRSTTIPIWKRKGNSTDCAEYWPIRLLTHNIEIFEGIIDSRIRDITRVFTNQRGFVAICGTTDAIYVTRLLIEKHPEKQIPLRLAFLDLEAVDRFPHEVIWYMLRWHRVPDELIECVKML</sequence>
<protein>
    <recommendedName>
        <fullName evidence="3">Reverse transcriptase domain-containing protein</fullName>
    </recommendedName>
</protein>
<proteinExistence type="predicted"/>
<dbReference type="EMBL" id="JARK01001371">
    <property type="protein sequence ID" value="EYC15900.1"/>
    <property type="molecule type" value="Genomic_DNA"/>
</dbReference>
<gene>
    <name evidence="1" type="primary">Acey_s0035.g3035</name>
    <name evidence="1" type="ORF">Y032_0035g3035</name>
</gene>
<dbReference type="PANTHER" id="PTHR19446">
    <property type="entry name" value="REVERSE TRANSCRIPTASES"/>
    <property type="match status" value="1"/>
</dbReference>
<evidence type="ECO:0000313" key="1">
    <source>
        <dbReference type="EMBL" id="EYC15900.1"/>
    </source>
</evidence>
<reference evidence="2" key="1">
    <citation type="journal article" date="2015" name="Nat. Genet.">
        <title>The genome and transcriptome of the zoonotic hookworm Ancylostoma ceylanicum identify infection-specific gene families.</title>
        <authorList>
            <person name="Schwarz E.M."/>
            <person name="Hu Y."/>
            <person name="Antoshechkin I."/>
            <person name="Miller M.M."/>
            <person name="Sternberg P.W."/>
            <person name="Aroian R.V."/>
        </authorList>
    </citation>
    <scope>NUCLEOTIDE SEQUENCE</scope>
    <source>
        <strain evidence="2">HY135</strain>
    </source>
</reference>
<dbReference type="Proteomes" id="UP000024635">
    <property type="component" value="Unassembled WGS sequence"/>
</dbReference>
<comment type="caution">
    <text evidence="1">The sequence shown here is derived from an EMBL/GenBank/DDBJ whole genome shotgun (WGS) entry which is preliminary data.</text>
</comment>
<dbReference type="AlphaFoldDB" id="A0A016UKZ0"/>
<name>A0A016UKZ0_9BILA</name>
<accession>A0A016UKZ0</accession>